<proteinExistence type="predicted"/>
<dbReference type="PANTHER" id="PTHR43072:SF8">
    <property type="entry name" value="ACYLTRANSFERASE FABY-RELATED"/>
    <property type="match status" value="1"/>
</dbReference>
<dbReference type="Proteomes" id="UP000076830">
    <property type="component" value="Chromosome"/>
</dbReference>
<evidence type="ECO:0000313" key="2">
    <source>
        <dbReference type="EMBL" id="ANB19230.1"/>
    </source>
</evidence>
<dbReference type="InterPro" id="IPR016181">
    <property type="entry name" value="Acyl_CoA_acyltransferase"/>
</dbReference>
<gene>
    <name evidence="2" type="ORF">I596_3241</name>
</gene>
<dbReference type="AlphaFoldDB" id="A0A160DXV9"/>
<dbReference type="RefSeq" id="WP_223303846.1">
    <property type="nucleotide sequence ID" value="NZ_CP015249.1"/>
</dbReference>
<dbReference type="GO" id="GO:0016747">
    <property type="term" value="F:acyltransferase activity, transferring groups other than amino-acyl groups"/>
    <property type="evidence" value="ECO:0007669"/>
    <property type="project" value="InterPro"/>
</dbReference>
<evidence type="ECO:0000313" key="3">
    <source>
        <dbReference type="Proteomes" id="UP000076830"/>
    </source>
</evidence>
<dbReference type="Pfam" id="PF13420">
    <property type="entry name" value="Acetyltransf_4"/>
    <property type="match status" value="1"/>
</dbReference>
<accession>A0A160DXV9</accession>
<dbReference type="SUPFAM" id="SSF55729">
    <property type="entry name" value="Acyl-CoA N-acyltransferases (Nat)"/>
    <property type="match status" value="1"/>
</dbReference>
<dbReference type="EMBL" id="CP015249">
    <property type="protein sequence ID" value="ANB19230.1"/>
    <property type="molecule type" value="Genomic_DNA"/>
</dbReference>
<feature type="domain" description="N-acetyltransferase" evidence="1">
    <location>
        <begin position="4"/>
        <end position="165"/>
    </location>
</feature>
<protein>
    <submittedName>
        <fullName evidence="2">Phosphinothricin N-acetyltransferase</fullName>
    </submittedName>
</protein>
<keyword evidence="2" id="KW-0808">Transferase</keyword>
<keyword evidence="3" id="KW-1185">Reference proteome</keyword>
<name>A0A160DXV9_9GAMM</name>
<dbReference type="Gene3D" id="3.40.630.30">
    <property type="match status" value="1"/>
</dbReference>
<organism evidence="2 3">
    <name type="scientific">Dokdonella koreensis DS-123</name>
    <dbReference type="NCBI Taxonomy" id="1300342"/>
    <lineage>
        <taxon>Bacteria</taxon>
        <taxon>Pseudomonadati</taxon>
        <taxon>Pseudomonadota</taxon>
        <taxon>Gammaproteobacteria</taxon>
        <taxon>Lysobacterales</taxon>
        <taxon>Rhodanobacteraceae</taxon>
        <taxon>Dokdonella</taxon>
    </lineage>
</organism>
<dbReference type="InterPro" id="IPR000182">
    <property type="entry name" value="GNAT_dom"/>
</dbReference>
<dbReference type="CDD" id="cd04301">
    <property type="entry name" value="NAT_SF"/>
    <property type="match status" value="1"/>
</dbReference>
<dbReference type="PANTHER" id="PTHR43072">
    <property type="entry name" value="N-ACETYLTRANSFERASE"/>
    <property type="match status" value="1"/>
</dbReference>
<evidence type="ECO:0000259" key="1">
    <source>
        <dbReference type="PROSITE" id="PS51186"/>
    </source>
</evidence>
<dbReference type="KEGG" id="dko:I596_3241"/>
<reference evidence="2 3" key="1">
    <citation type="submission" date="2016-04" db="EMBL/GenBank/DDBJ databases">
        <title>Complete genome sequence of Dokdonella koreensis DS-123T.</title>
        <authorList>
            <person name="Kim J.F."/>
            <person name="Lee H."/>
            <person name="Kwak M.-J."/>
        </authorList>
    </citation>
    <scope>NUCLEOTIDE SEQUENCE [LARGE SCALE GENOMIC DNA]</scope>
    <source>
        <strain evidence="2 3">DS-123</strain>
    </source>
</reference>
<sequence>MSAPLFRPVHRDDADAICAIYNPHVRETIVTFEDVPVTPAQMIERIDQVLGAGYPWLVAQHEGRVAAYAYATRWRSRAAYDPTVETTIYVAADAQRSGVGLPLYQLLLRTLAEHGFHVALGCIALPNPASVAFHERCGFLKVAHHAQVGRKFDRWVDVGFWQRTL</sequence>
<dbReference type="PROSITE" id="PS51186">
    <property type="entry name" value="GNAT"/>
    <property type="match status" value="1"/>
</dbReference>
<dbReference type="STRING" id="1300342.I596_3241"/>